<feature type="compositionally biased region" description="Basic and acidic residues" evidence="2">
    <location>
        <begin position="187"/>
        <end position="202"/>
    </location>
</feature>
<evidence type="ECO:0000313" key="4">
    <source>
        <dbReference type="Proteomes" id="UP000051952"/>
    </source>
</evidence>
<dbReference type="OrthoDB" id="642895at2759"/>
<gene>
    <name evidence="3" type="ORF">BSAL_86760</name>
</gene>
<protein>
    <submittedName>
        <fullName evidence="3">Uncharacterized protein</fullName>
    </submittedName>
</protein>
<name>A0A0S4J1H6_BODSA</name>
<proteinExistence type="predicted"/>
<feature type="region of interest" description="Disordered" evidence="2">
    <location>
        <begin position="519"/>
        <end position="610"/>
    </location>
</feature>
<dbReference type="EMBL" id="CYKH01001066">
    <property type="protein sequence ID" value="CUG81598.1"/>
    <property type="molecule type" value="Genomic_DNA"/>
</dbReference>
<feature type="region of interest" description="Disordered" evidence="2">
    <location>
        <begin position="169"/>
        <end position="211"/>
    </location>
</feature>
<evidence type="ECO:0000313" key="3">
    <source>
        <dbReference type="EMBL" id="CUG81598.1"/>
    </source>
</evidence>
<organism evidence="3 4">
    <name type="scientific">Bodo saltans</name>
    <name type="common">Flagellated protozoan</name>
    <dbReference type="NCBI Taxonomy" id="75058"/>
    <lineage>
        <taxon>Eukaryota</taxon>
        <taxon>Discoba</taxon>
        <taxon>Euglenozoa</taxon>
        <taxon>Kinetoplastea</taxon>
        <taxon>Metakinetoplastina</taxon>
        <taxon>Eubodonida</taxon>
        <taxon>Bodonidae</taxon>
        <taxon>Bodo</taxon>
    </lineage>
</organism>
<keyword evidence="1" id="KW-0175">Coiled coil</keyword>
<evidence type="ECO:0000256" key="1">
    <source>
        <dbReference type="SAM" id="Coils"/>
    </source>
</evidence>
<feature type="compositionally biased region" description="Polar residues" evidence="2">
    <location>
        <begin position="520"/>
        <end position="533"/>
    </location>
</feature>
<dbReference type="AlphaFoldDB" id="A0A0S4J1H6"/>
<accession>A0A0S4J1H6</accession>
<feature type="coiled-coil region" evidence="1">
    <location>
        <begin position="401"/>
        <end position="428"/>
    </location>
</feature>
<evidence type="ECO:0000256" key="2">
    <source>
        <dbReference type="SAM" id="MobiDB-lite"/>
    </source>
</evidence>
<dbReference type="VEuPathDB" id="TriTrypDB:BSAL_86760"/>
<dbReference type="Gene3D" id="1.20.58.1520">
    <property type="match status" value="1"/>
</dbReference>
<sequence>MIADAVRDAERVERRLVLEARSSLEAIYRLSSHLNIEICPAGETVSGVAGGSVIGPLAKLYGQGMRLSCAPSLEETRSTSQMRHKDWPLSRPLAPEVVDVIQGQSLEVLLVSLRLEKSRLEQIADFHIHNLYCLNRYEQLLKLPIQDQNAAWESLLASSETIECTGVSSSAHCVSSPGGGSARKRLRDSDTRDAPAESDSHMTESGTKLSQPVLGASNSLFEKKSLRSQDISSARIAERSHIVRALVEQQATNVQQQCSDVMAHIRTAVLRLNHEDGQMRDPDQLFENINSRCASPEHESLTSPLSLETGSVMLLPEVWSIVGAPPPTARLQRLLAKKEAVALEYYQLMSGRLDEAIVLLAEAYTTFHCLTGNASYAETPDYRVWARDSVMGSHAVGSNDVQRLQDAAQRAKDELMQLQDRIEFVRDHVMPLWSQRRDILARKDCLKNMSADRLFNKKGNMAKVLLQEENLRKEVNKKLPKLCMRMLDLCEEWHVKFGPSSLQIEGHVVEHVLRAERSDITSQNPYRSTSARHNTPPPPHPPLLVSTMDGKENSPLAKAANVSAHCDRHRSVSKHPSSLPGSRRASPMPRRPLRSATPSPPPAARTLLKK</sequence>
<reference evidence="4" key="1">
    <citation type="submission" date="2015-09" db="EMBL/GenBank/DDBJ databases">
        <authorList>
            <consortium name="Pathogen Informatics"/>
        </authorList>
    </citation>
    <scope>NUCLEOTIDE SEQUENCE [LARGE SCALE GENOMIC DNA]</scope>
    <source>
        <strain evidence="4">Lake Konstanz</strain>
    </source>
</reference>
<dbReference type="Proteomes" id="UP000051952">
    <property type="component" value="Unassembled WGS sequence"/>
</dbReference>
<keyword evidence="4" id="KW-1185">Reference proteome</keyword>